<protein>
    <recommendedName>
        <fullName evidence="4">SMODS and SLOG-associating 2TM effector domain-containing protein</fullName>
    </recommendedName>
</protein>
<dbReference type="Proteomes" id="UP001614394">
    <property type="component" value="Unassembled WGS sequence"/>
</dbReference>
<evidence type="ECO:0000313" key="2">
    <source>
        <dbReference type="EMBL" id="MFI9102287.1"/>
    </source>
</evidence>
<keyword evidence="3" id="KW-1185">Reference proteome</keyword>
<evidence type="ECO:0000313" key="3">
    <source>
        <dbReference type="Proteomes" id="UP001614394"/>
    </source>
</evidence>
<comment type="caution">
    <text evidence="2">The sequence shown here is derived from an EMBL/GenBank/DDBJ whole genome shotgun (WGS) entry which is preliminary data.</text>
</comment>
<keyword evidence="1" id="KW-0472">Membrane</keyword>
<proteinExistence type="predicted"/>
<keyword evidence="1" id="KW-1133">Transmembrane helix</keyword>
<keyword evidence="1" id="KW-0812">Transmembrane</keyword>
<reference evidence="2 3" key="1">
    <citation type="submission" date="2024-10" db="EMBL/GenBank/DDBJ databases">
        <title>The Natural Products Discovery Center: Release of the First 8490 Sequenced Strains for Exploring Actinobacteria Biosynthetic Diversity.</title>
        <authorList>
            <person name="Kalkreuter E."/>
            <person name="Kautsar S.A."/>
            <person name="Yang D."/>
            <person name="Bader C.D."/>
            <person name="Teijaro C.N."/>
            <person name="Fluegel L."/>
            <person name="Davis C.M."/>
            <person name="Simpson J.R."/>
            <person name="Lauterbach L."/>
            <person name="Steele A.D."/>
            <person name="Gui C."/>
            <person name="Meng S."/>
            <person name="Li G."/>
            <person name="Viehrig K."/>
            <person name="Ye F."/>
            <person name="Su P."/>
            <person name="Kiefer A.F."/>
            <person name="Nichols A."/>
            <person name="Cepeda A.J."/>
            <person name="Yan W."/>
            <person name="Fan B."/>
            <person name="Jiang Y."/>
            <person name="Adhikari A."/>
            <person name="Zheng C.-J."/>
            <person name="Schuster L."/>
            <person name="Cowan T.M."/>
            <person name="Smanski M.J."/>
            <person name="Chevrette M.G."/>
            <person name="De Carvalho L.P.S."/>
            <person name="Shen B."/>
        </authorList>
    </citation>
    <scope>NUCLEOTIDE SEQUENCE [LARGE SCALE GENOMIC DNA]</scope>
    <source>
        <strain evidence="2 3">NPDC053399</strain>
    </source>
</reference>
<name>A0ABW8C908_9ACTN</name>
<evidence type="ECO:0008006" key="4">
    <source>
        <dbReference type="Google" id="ProtNLM"/>
    </source>
</evidence>
<organism evidence="2 3">
    <name type="scientific">Streptomyces fildesensis</name>
    <dbReference type="NCBI Taxonomy" id="375757"/>
    <lineage>
        <taxon>Bacteria</taxon>
        <taxon>Bacillati</taxon>
        <taxon>Actinomycetota</taxon>
        <taxon>Actinomycetes</taxon>
        <taxon>Kitasatosporales</taxon>
        <taxon>Streptomycetaceae</taxon>
        <taxon>Streptomyces</taxon>
    </lineage>
</organism>
<feature type="transmembrane region" description="Helical" evidence="1">
    <location>
        <begin position="75"/>
        <end position="94"/>
    </location>
</feature>
<feature type="transmembrane region" description="Helical" evidence="1">
    <location>
        <begin position="100"/>
        <end position="117"/>
    </location>
</feature>
<dbReference type="EMBL" id="JBITYG010000004">
    <property type="protein sequence ID" value="MFI9102287.1"/>
    <property type="molecule type" value="Genomic_DNA"/>
</dbReference>
<gene>
    <name evidence="2" type="ORF">ACIGXA_17350</name>
</gene>
<dbReference type="RefSeq" id="WP_399649720.1">
    <property type="nucleotide sequence ID" value="NZ_JBITYG010000004.1"/>
</dbReference>
<accession>A0ABW8C908</accession>
<sequence>MEDVDDSRQDEIIRQIGDAYYIKATSIMSPSRINGASLMAPMIEMEERRADRQISLDISKDLRALRKMSIWSTQIAMFAGLAFIAAAILCASLVPDETSKIAATAISGSGAAVTLFIRTTQMKWSTTVLDHIEKVERVNDERENTRWYQRAVVAMVRDHGPKSAEILIKKLPLFIRKDK</sequence>
<evidence type="ECO:0000256" key="1">
    <source>
        <dbReference type="SAM" id="Phobius"/>
    </source>
</evidence>